<dbReference type="RefSeq" id="WP_203927675.1">
    <property type="nucleotide sequence ID" value="NZ_BOPH01000031.1"/>
</dbReference>
<dbReference type="Pfam" id="PF24491">
    <property type="entry name" value="DUF7586"/>
    <property type="match status" value="1"/>
</dbReference>
<organism evidence="3 4">
    <name type="scientific">Virgisporangium ochraceum</name>
    <dbReference type="NCBI Taxonomy" id="65505"/>
    <lineage>
        <taxon>Bacteria</taxon>
        <taxon>Bacillati</taxon>
        <taxon>Actinomycetota</taxon>
        <taxon>Actinomycetes</taxon>
        <taxon>Micromonosporales</taxon>
        <taxon>Micromonosporaceae</taxon>
        <taxon>Virgisporangium</taxon>
    </lineage>
</organism>
<keyword evidence="4" id="KW-1185">Reference proteome</keyword>
<sequence length="449" mass="48653">MKAYERHVRLAQRKGRIPAVSVAVHRADRPLWTFQIGCDADSRFRIGSITKTFTAVLVLQCRDDGLLDLDEPIGKYLDVPAHGDVTIARLLSHRAGLQREPHGDMWDTLRAPDDEELLATLDRAERVLPPGRRTHYSNLAYGLLGRLVAQLRDQPWAAALAGRVLEPLGLAATTLEPTSRAVPGYLVDAYSDHARREPVLECRGLAPAAQLWSTAADMARWAGFLADPSTVDPTGAVLASSTVDEMRYPRAVADESRWYAAFGLGLNVVPQAGNDRILHVGHGGAMPGFLAAAYGRRGGDGVPPGLGVASLGSSGTGAEVMQLAHTLLTTVVADDPADLEPWRPGEPAPADLRSALGRWWGEGFEYVFFWCDGRLRAREVGDPPSLPPAVFVPVDGRPDVLRTESGREAGELLRLTRDDAGAVVRMHWATYRFTRGQEAFDGTVASEPG</sequence>
<dbReference type="AlphaFoldDB" id="A0A8J3ZQ36"/>
<evidence type="ECO:0000313" key="3">
    <source>
        <dbReference type="EMBL" id="GIJ67726.1"/>
    </source>
</evidence>
<proteinExistence type="predicted"/>
<dbReference type="InterPro" id="IPR056008">
    <property type="entry name" value="DUF7586"/>
</dbReference>
<dbReference type="GO" id="GO:0016787">
    <property type="term" value="F:hydrolase activity"/>
    <property type="evidence" value="ECO:0007669"/>
    <property type="project" value="UniProtKB-KW"/>
</dbReference>
<evidence type="ECO:0000313" key="4">
    <source>
        <dbReference type="Proteomes" id="UP000635606"/>
    </source>
</evidence>
<feature type="domain" description="Beta-lactamase-related" evidence="1">
    <location>
        <begin position="7"/>
        <end position="296"/>
    </location>
</feature>
<dbReference type="Pfam" id="PF00144">
    <property type="entry name" value="Beta-lactamase"/>
    <property type="match status" value="1"/>
</dbReference>
<dbReference type="EMBL" id="BOPH01000031">
    <property type="protein sequence ID" value="GIJ67726.1"/>
    <property type="molecule type" value="Genomic_DNA"/>
</dbReference>
<comment type="caution">
    <text evidence="3">The sequence shown here is derived from an EMBL/GenBank/DDBJ whole genome shotgun (WGS) entry which is preliminary data.</text>
</comment>
<dbReference type="PANTHER" id="PTHR46825">
    <property type="entry name" value="D-ALANYL-D-ALANINE-CARBOXYPEPTIDASE/ENDOPEPTIDASE AMPH"/>
    <property type="match status" value="1"/>
</dbReference>
<gene>
    <name evidence="3" type="ORF">Voc01_026430</name>
</gene>
<keyword evidence="3" id="KW-0378">Hydrolase</keyword>
<protein>
    <submittedName>
        <fullName evidence="3">Serine hydrolase</fullName>
    </submittedName>
</protein>
<feature type="domain" description="DUF7586" evidence="2">
    <location>
        <begin position="349"/>
        <end position="435"/>
    </location>
</feature>
<dbReference type="InterPro" id="IPR050491">
    <property type="entry name" value="AmpC-like"/>
</dbReference>
<dbReference type="Proteomes" id="UP000635606">
    <property type="component" value="Unassembled WGS sequence"/>
</dbReference>
<name>A0A8J3ZQ36_9ACTN</name>
<dbReference type="InterPro" id="IPR001466">
    <property type="entry name" value="Beta-lactam-related"/>
</dbReference>
<dbReference type="InterPro" id="IPR012338">
    <property type="entry name" value="Beta-lactam/transpept-like"/>
</dbReference>
<accession>A0A8J3ZQ36</accession>
<reference evidence="3" key="1">
    <citation type="submission" date="2021-01" db="EMBL/GenBank/DDBJ databases">
        <title>Whole genome shotgun sequence of Virgisporangium ochraceum NBRC 16418.</title>
        <authorList>
            <person name="Komaki H."/>
            <person name="Tamura T."/>
        </authorList>
    </citation>
    <scope>NUCLEOTIDE SEQUENCE</scope>
    <source>
        <strain evidence="3">NBRC 16418</strain>
    </source>
</reference>
<evidence type="ECO:0000259" key="2">
    <source>
        <dbReference type="Pfam" id="PF24491"/>
    </source>
</evidence>
<dbReference type="SUPFAM" id="SSF56601">
    <property type="entry name" value="beta-lactamase/transpeptidase-like"/>
    <property type="match status" value="1"/>
</dbReference>
<dbReference type="PANTHER" id="PTHR46825:SF7">
    <property type="entry name" value="D-ALANYL-D-ALANINE CARBOXYPEPTIDASE"/>
    <property type="match status" value="1"/>
</dbReference>
<evidence type="ECO:0000259" key="1">
    <source>
        <dbReference type="Pfam" id="PF00144"/>
    </source>
</evidence>
<dbReference type="Gene3D" id="3.40.710.10">
    <property type="entry name" value="DD-peptidase/beta-lactamase superfamily"/>
    <property type="match status" value="1"/>
</dbReference>